<proteinExistence type="predicted"/>
<evidence type="ECO:0000256" key="4">
    <source>
        <dbReference type="ARBA" id="ARBA00023136"/>
    </source>
</evidence>
<keyword evidence="8" id="KW-1185">Reference proteome</keyword>
<name>A0ABX7DUC1_9FLAO</name>
<reference evidence="7 8" key="1">
    <citation type="submission" date="2021-01" db="EMBL/GenBank/DDBJ databases">
        <title>Aequorivita sp. strain KX20305, a bacterium isolated from the sediment collected at a cold seep field in South China Sea.</title>
        <authorList>
            <person name="Zhang H."/>
            <person name="Li C."/>
        </authorList>
    </citation>
    <scope>NUCLEOTIDE SEQUENCE [LARGE SCALE GENOMIC DNA]</scope>
    <source>
        <strain evidence="7 8">KX20305</strain>
    </source>
</reference>
<feature type="transmembrane region" description="Helical" evidence="5">
    <location>
        <begin position="180"/>
        <end position="210"/>
    </location>
</feature>
<dbReference type="RefSeq" id="WP_202337490.1">
    <property type="nucleotide sequence ID" value="NZ_CP068439.1"/>
</dbReference>
<organism evidence="7 8">
    <name type="scientific">Aequorivita iocasae</name>
    <dbReference type="NCBI Taxonomy" id="2803865"/>
    <lineage>
        <taxon>Bacteria</taxon>
        <taxon>Pseudomonadati</taxon>
        <taxon>Bacteroidota</taxon>
        <taxon>Flavobacteriia</taxon>
        <taxon>Flavobacteriales</taxon>
        <taxon>Flavobacteriaceae</taxon>
        <taxon>Aequorivita</taxon>
    </lineage>
</organism>
<dbReference type="GO" id="GO:0016874">
    <property type="term" value="F:ligase activity"/>
    <property type="evidence" value="ECO:0007669"/>
    <property type="project" value="UniProtKB-KW"/>
</dbReference>
<evidence type="ECO:0000256" key="3">
    <source>
        <dbReference type="ARBA" id="ARBA00022989"/>
    </source>
</evidence>
<gene>
    <name evidence="7" type="ORF">JK629_04850</name>
</gene>
<feature type="transmembrane region" description="Helical" evidence="5">
    <location>
        <begin position="379"/>
        <end position="395"/>
    </location>
</feature>
<evidence type="ECO:0000256" key="5">
    <source>
        <dbReference type="SAM" id="Phobius"/>
    </source>
</evidence>
<feature type="transmembrane region" description="Helical" evidence="5">
    <location>
        <begin position="55"/>
        <end position="74"/>
    </location>
</feature>
<dbReference type="PANTHER" id="PTHR37422">
    <property type="entry name" value="TEICHURONIC ACID BIOSYNTHESIS PROTEIN TUAE"/>
    <property type="match status" value="1"/>
</dbReference>
<sequence>MNKKELIADYSFLSMFAVLPFLDFLSPVVLVITILTGLFFKNQKGFFSRLKTQKAILILFLYFLMAILSLTYSTQFDETVTKLGRIIVFVLMPIAFFIVNPSLGLIKLAKKTFIISLMFFCLFSLGKLIYHYIVDYEISHWYNFVQASMYHKYIPEDAMFLNTGLVLVLFGSFKKYFKLFCAFLFLIVIVLFGVRLGLFIYLLIFAYYFILNWKVLFSIKSAMVGIFTVLLCFFLIENSRYVNDKFYDTLDKIGLGTKDRVSETGEKYHNIFLREKMWSASIELIQNRPILGYGAGAEREELANIYKTRGYSIPRYNAHNQFLSSTVQLGFLGFFAILGVFGILLYNGVKQSNRVMNLIILVMAGSMITESYLEIQQGLFYYCIFVCLLSYWQYQKGVLIKEDNL</sequence>
<feature type="transmembrane region" description="Helical" evidence="5">
    <location>
        <begin position="12"/>
        <end position="35"/>
    </location>
</feature>
<comment type="subcellular location">
    <subcellularLocation>
        <location evidence="1">Membrane</location>
        <topology evidence="1">Multi-pass membrane protein</topology>
    </subcellularLocation>
</comment>
<feature type="transmembrane region" description="Helical" evidence="5">
    <location>
        <begin position="153"/>
        <end position="173"/>
    </location>
</feature>
<feature type="transmembrane region" description="Helical" evidence="5">
    <location>
        <begin position="113"/>
        <end position="133"/>
    </location>
</feature>
<feature type="domain" description="O-antigen ligase-related" evidence="6">
    <location>
        <begin position="181"/>
        <end position="337"/>
    </location>
</feature>
<feature type="transmembrane region" description="Helical" evidence="5">
    <location>
        <begin position="216"/>
        <end position="236"/>
    </location>
</feature>
<dbReference type="Proteomes" id="UP000629420">
    <property type="component" value="Chromosome"/>
</dbReference>
<evidence type="ECO:0000259" key="6">
    <source>
        <dbReference type="Pfam" id="PF04932"/>
    </source>
</evidence>
<evidence type="ECO:0000313" key="8">
    <source>
        <dbReference type="Proteomes" id="UP000629420"/>
    </source>
</evidence>
<protein>
    <submittedName>
        <fullName evidence="7">O-antigen ligase family protein</fullName>
    </submittedName>
</protein>
<feature type="transmembrane region" description="Helical" evidence="5">
    <location>
        <begin position="86"/>
        <end position="106"/>
    </location>
</feature>
<evidence type="ECO:0000256" key="2">
    <source>
        <dbReference type="ARBA" id="ARBA00022692"/>
    </source>
</evidence>
<dbReference type="Pfam" id="PF04932">
    <property type="entry name" value="Wzy_C"/>
    <property type="match status" value="1"/>
</dbReference>
<dbReference type="InterPro" id="IPR007016">
    <property type="entry name" value="O-antigen_ligase-rel_domated"/>
</dbReference>
<accession>A0ABX7DUC1</accession>
<keyword evidence="2 5" id="KW-0812">Transmembrane</keyword>
<dbReference type="EMBL" id="CP068439">
    <property type="protein sequence ID" value="QQX77598.1"/>
    <property type="molecule type" value="Genomic_DNA"/>
</dbReference>
<feature type="transmembrane region" description="Helical" evidence="5">
    <location>
        <begin position="355"/>
        <end position="372"/>
    </location>
</feature>
<keyword evidence="3 5" id="KW-1133">Transmembrane helix</keyword>
<evidence type="ECO:0000256" key="1">
    <source>
        <dbReference type="ARBA" id="ARBA00004141"/>
    </source>
</evidence>
<keyword evidence="7" id="KW-0436">Ligase</keyword>
<evidence type="ECO:0000313" key="7">
    <source>
        <dbReference type="EMBL" id="QQX77598.1"/>
    </source>
</evidence>
<dbReference type="InterPro" id="IPR051533">
    <property type="entry name" value="WaaL-like"/>
</dbReference>
<keyword evidence="4 5" id="KW-0472">Membrane</keyword>
<feature type="transmembrane region" description="Helical" evidence="5">
    <location>
        <begin position="329"/>
        <end position="349"/>
    </location>
</feature>
<dbReference type="PANTHER" id="PTHR37422:SF17">
    <property type="entry name" value="O-ANTIGEN LIGASE"/>
    <property type="match status" value="1"/>
</dbReference>